<dbReference type="NCBIfam" id="NF004167">
    <property type="entry name" value="PRK05632.1"/>
    <property type="match status" value="1"/>
</dbReference>
<evidence type="ECO:0000313" key="9">
    <source>
        <dbReference type="EMBL" id="CRF43345.1"/>
    </source>
</evidence>
<dbReference type="OrthoDB" id="9808984at2"/>
<dbReference type="NCBIfam" id="NF007233">
    <property type="entry name" value="PRK09653.1"/>
    <property type="match status" value="1"/>
</dbReference>
<name>A0A0K2XG40_9HELI</name>
<keyword evidence="4 10" id="KW-0808">Transferase</keyword>
<evidence type="ECO:0000313" key="8">
    <source>
        <dbReference type="EMBL" id="CRF41809.1"/>
    </source>
</evidence>
<dbReference type="GO" id="GO:0008959">
    <property type="term" value="F:phosphate acetyltransferase activity"/>
    <property type="evidence" value="ECO:0007669"/>
    <property type="project" value="UniProtKB-EC"/>
</dbReference>
<evidence type="ECO:0000256" key="6">
    <source>
        <dbReference type="ARBA" id="ARBA00031108"/>
    </source>
</evidence>
<dbReference type="EMBL" id="CDMH01000064">
    <property type="protein sequence ID" value="CRF43345.1"/>
    <property type="molecule type" value="Genomic_DNA"/>
</dbReference>
<dbReference type="NCBIfam" id="TIGR00651">
    <property type="entry name" value="pta"/>
    <property type="match status" value="1"/>
</dbReference>
<dbReference type="EMBL" id="CDML01000055">
    <property type="protein sequence ID" value="CRF41809.1"/>
    <property type="molecule type" value="Genomic_DNA"/>
</dbReference>
<dbReference type="EMBL" id="CDMN01000071">
    <property type="protein sequence ID" value="CRF45051.1"/>
    <property type="molecule type" value="Genomic_DNA"/>
</dbReference>
<protein>
    <recommendedName>
        <fullName evidence="3">Phosphate acetyltransferase</fullName>
        <ecNumber evidence="2">2.3.1.8</ecNumber>
    </recommendedName>
    <alternativeName>
        <fullName evidence="6">Phosphotransacetylase</fullName>
    </alternativeName>
</protein>
<evidence type="ECO:0000313" key="12">
    <source>
        <dbReference type="Proteomes" id="UP000041394"/>
    </source>
</evidence>
<dbReference type="InterPro" id="IPR004614">
    <property type="entry name" value="P_AcTrfase"/>
</dbReference>
<accession>A0A0K2XG40</accession>
<reference evidence="12 13" key="2">
    <citation type="submission" date="2014-12" db="EMBL/GenBank/DDBJ databases">
        <authorList>
            <person name="Jaenicke S."/>
        </authorList>
    </citation>
    <scope>NUCLEOTIDE SEQUENCE [LARGE SCALE GENOMIC DNA]</scope>
</reference>
<dbReference type="Proteomes" id="UP000045175">
    <property type="component" value="Unassembled WGS sequence"/>
</dbReference>
<organism evidence="10 12">
    <name type="scientific">Helicobacter ailurogastricus</name>
    <dbReference type="NCBI Taxonomy" id="1578720"/>
    <lineage>
        <taxon>Bacteria</taxon>
        <taxon>Pseudomonadati</taxon>
        <taxon>Campylobacterota</taxon>
        <taxon>Epsilonproteobacteria</taxon>
        <taxon>Campylobacterales</taxon>
        <taxon>Helicobacteraceae</taxon>
        <taxon>Helicobacter</taxon>
    </lineage>
</organism>
<dbReference type="EC" id="2.3.1.8" evidence="2"/>
<sequence length="501" mass="53915">MAKGILVLAPSELEQEALEFLQALCEHYGKSVCVFAPTKDLKHGVCELLFTNKEAFFTHILNLYAPLRAAHDYVLMGACPFKDRLNHFTESQKLYSNLEEDLARHLNLVVVQVLKNGGAQMGFATKYWQQVGILSPLFLTQGPTDTANALDLSTPLEQAKEAFNALEGAKPTCLSPLAFQQQILERAKSNLKTIVLPESGDARILKAAHAILQLKAAKLILLGQKDKVDRDAKDLGLDLKDTPILDPKTSPLLDEFANTLYELRKSKGLSLEEAQKLIKTPTYFGTMLVHLGHADGMVSGATHTTADTVRPALQIIKLAPGNNLVSSVFFMCLETKVYVFGDCAINPNPNSAELAQIALASAKTAKAFGFDPKVAMLSYSTGTSGKGPDVDQVAKAVQIAKEMDGTLALDGPLQFDASVDVATGSKKMPGSPVAGHANVFIFPDLDAGNIAYKAVQRCAHTLAIGPVLQGLKKPVNDLSRGCLVEDVINTIIITAIQAQGL</sequence>
<dbReference type="Gene3D" id="3.40.50.10750">
    <property type="entry name" value="Isocitrate/Isopropylmalate dehydrogenase-like"/>
    <property type="match status" value="1"/>
</dbReference>
<dbReference type="Gene3D" id="3.40.50.10950">
    <property type="match status" value="1"/>
</dbReference>
<dbReference type="Pfam" id="PF01515">
    <property type="entry name" value="PTA_PTB"/>
    <property type="match status" value="1"/>
</dbReference>
<evidence type="ECO:0000313" key="11">
    <source>
        <dbReference type="Proteomes" id="UP000038622"/>
    </source>
</evidence>
<dbReference type="InterPro" id="IPR050500">
    <property type="entry name" value="Phos_Acetyltrans/Butyryltrans"/>
</dbReference>
<proteinExistence type="predicted"/>
<evidence type="ECO:0000256" key="5">
    <source>
        <dbReference type="ARBA" id="ARBA00023315"/>
    </source>
</evidence>
<keyword evidence="11" id="KW-1185">Reference proteome</keyword>
<dbReference type="InterPro" id="IPR042112">
    <property type="entry name" value="P_AcTrfase_dom2"/>
</dbReference>
<feature type="domain" description="Phosphate acetyl/butaryl transferase" evidence="7">
    <location>
        <begin position="179"/>
        <end position="495"/>
    </location>
</feature>
<dbReference type="Proteomes" id="UP000038622">
    <property type="component" value="Unassembled WGS sequence"/>
</dbReference>
<evidence type="ECO:0000256" key="2">
    <source>
        <dbReference type="ARBA" id="ARBA00012707"/>
    </source>
</evidence>
<dbReference type="InterPro" id="IPR042113">
    <property type="entry name" value="P_AcTrfase_dom1"/>
</dbReference>
<dbReference type="RefSeq" id="WP_053941906.1">
    <property type="nucleotide sequence ID" value="NZ_CDMH01000064.1"/>
</dbReference>
<evidence type="ECO:0000259" key="7">
    <source>
        <dbReference type="Pfam" id="PF01515"/>
    </source>
</evidence>
<dbReference type="SUPFAM" id="SSF53659">
    <property type="entry name" value="Isocitrate/Isopropylmalate dehydrogenase-like"/>
    <property type="match status" value="1"/>
</dbReference>
<reference evidence="10" key="1">
    <citation type="submission" date="2014-12" db="EMBL/GenBank/DDBJ databases">
        <title>Whole genome sequences of four Staphylococcus schleiferi canine isolates.</title>
        <authorList>
            <person name="Misic A.M."/>
            <person name="Cain C."/>
            <person name="Morris D.O."/>
            <person name="Rankin S."/>
            <person name="Beiting D."/>
        </authorList>
    </citation>
    <scope>NUCLEOTIDE SEQUENCE</scope>
    <source>
        <strain evidence="8">ASB11</strain>
        <strain evidence="9">ASB13</strain>
        <strain evidence="10">ASB9</strain>
    </source>
</reference>
<evidence type="ECO:0000313" key="13">
    <source>
        <dbReference type="Proteomes" id="UP000045175"/>
    </source>
</evidence>
<dbReference type="AlphaFoldDB" id="A0A0K2XG40"/>
<evidence type="ECO:0000313" key="10">
    <source>
        <dbReference type="EMBL" id="CRF45051.1"/>
    </source>
</evidence>
<evidence type="ECO:0000256" key="4">
    <source>
        <dbReference type="ARBA" id="ARBA00022679"/>
    </source>
</evidence>
<dbReference type="PANTHER" id="PTHR43356:SF3">
    <property type="entry name" value="PHOSPHATE ACETYLTRANSFERASE"/>
    <property type="match status" value="1"/>
</dbReference>
<dbReference type="Proteomes" id="UP000041394">
    <property type="component" value="Unassembled WGS sequence"/>
</dbReference>
<dbReference type="PANTHER" id="PTHR43356">
    <property type="entry name" value="PHOSPHATE ACETYLTRANSFERASE"/>
    <property type="match status" value="1"/>
</dbReference>
<evidence type="ECO:0000256" key="3">
    <source>
        <dbReference type="ARBA" id="ARBA00021528"/>
    </source>
</evidence>
<keyword evidence="5 10" id="KW-0012">Acyltransferase</keyword>
<gene>
    <name evidence="8" type="ORF">HAL011_16270</name>
    <name evidence="9" type="ORF">HAL013_15790</name>
    <name evidence="10" type="ORF">HAL09_16840</name>
</gene>
<comment type="pathway">
    <text evidence="1">Metabolic intermediate biosynthesis; acetyl-CoA biosynthesis; acetyl-CoA from acetate: step 2/2.</text>
</comment>
<dbReference type="STRING" id="1578720.HAL011_16270"/>
<reference evidence="11" key="3">
    <citation type="submission" date="2014-12" db="EMBL/GenBank/DDBJ databases">
        <authorList>
            <person name="Smet A."/>
        </authorList>
    </citation>
    <scope>NUCLEOTIDE SEQUENCE [LARGE SCALE GENOMIC DNA]</scope>
</reference>
<evidence type="ECO:0000256" key="1">
    <source>
        <dbReference type="ARBA" id="ARBA00004989"/>
    </source>
</evidence>
<dbReference type="InterPro" id="IPR002505">
    <property type="entry name" value="PTA_PTB"/>
</dbReference>